<reference evidence="3" key="2">
    <citation type="submission" date="2014-03" db="EMBL/GenBank/DDBJ databases">
        <authorList>
            <person name="Genoscope - CEA"/>
        </authorList>
    </citation>
    <scope>NUCLEOTIDE SEQUENCE</scope>
</reference>
<evidence type="ECO:0000313" key="4">
    <source>
        <dbReference type="Proteomes" id="UP000193380"/>
    </source>
</evidence>
<organism evidence="3 4">
    <name type="scientific">Oncorhynchus mykiss</name>
    <name type="common">Rainbow trout</name>
    <name type="synonym">Salmo gairdneri</name>
    <dbReference type="NCBI Taxonomy" id="8022"/>
    <lineage>
        <taxon>Eukaryota</taxon>
        <taxon>Metazoa</taxon>
        <taxon>Chordata</taxon>
        <taxon>Craniata</taxon>
        <taxon>Vertebrata</taxon>
        <taxon>Euteleostomi</taxon>
        <taxon>Actinopterygii</taxon>
        <taxon>Neopterygii</taxon>
        <taxon>Teleostei</taxon>
        <taxon>Protacanthopterygii</taxon>
        <taxon>Salmoniformes</taxon>
        <taxon>Salmonidae</taxon>
        <taxon>Salmoninae</taxon>
        <taxon>Oncorhynchus</taxon>
    </lineage>
</organism>
<feature type="transmembrane region" description="Helical" evidence="1">
    <location>
        <begin position="109"/>
        <end position="128"/>
    </location>
</feature>
<dbReference type="PANTHER" id="PTHR47049">
    <property type="entry name" value="PIEZO-TYPE MECHANOSENSITIVE ION CHANNEL HOMOLOG"/>
    <property type="match status" value="1"/>
</dbReference>
<evidence type="ECO:0000313" key="3">
    <source>
        <dbReference type="EMBL" id="CDQ67214.1"/>
    </source>
</evidence>
<sequence length="147" mass="17488">MEKKMIFRRGSVVIVAVVVVSVLPSPVFPTEKEEEVDESGGHREMMQVLGNTLTAMLNKYWIYICAGMFFFVSFQGRIVMYKIIYMMLLLFCVACYQVHYEWWRRMLKYFWMSVVFYTMLVLILVYTFQFDSSIHVWSNMTGMSKDK</sequence>
<protein>
    <recommendedName>
        <fullName evidence="2">Piezo TM1-24 domain-containing protein</fullName>
    </recommendedName>
</protein>
<dbReference type="Proteomes" id="UP000193380">
    <property type="component" value="Unassembled WGS sequence"/>
</dbReference>
<dbReference type="PANTHER" id="PTHR47049:SF6">
    <property type="entry name" value="PIEZO-TYPE MECHANOSENSITIVE ION CHANNEL COMPONENT"/>
    <property type="match status" value="1"/>
</dbReference>
<evidence type="ECO:0000256" key="1">
    <source>
        <dbReference type="SAM" id="Phobius"/>
    </source>
</evidence>
<dbReference type="EMBL" id="FR904576">
    <property type="protein sequence ID" value="CDQ67214.1"/>
    <property type="molecule type" value="Genomic_DNA"/>
</dbReference>
<dbReference type="PaxDb" id="8022-A0A060WQ96"/>
<dbReference type="InterPro" id="IPR056769">
    <property type="entry name" value="Piezo_TM1-24"/>
</dbReference>
<keyword evidence="1" id="KW-0472">Membrane</keyword>
<accession>A0A060WQ96</accession>
<dbReference type="STRING" id="8022.A0A060WQ96"/>
<evidence type="ECO:0000259" key="2">
    <source>
        <dbReference type="Pfam" id="PF24871"/>
    </source>
</evidence>
<reference evidence="3" key="1">
    <citation type="journal article" date="2014" name="Nat. Commun.">
        <title>The rainbow trout genome provides novel insights into evolution after whole-genome duplication in vertebrates.</title>
        <authorList>
            <person name="Berthelot C."/>
            <person name="Brunet F."/>
            <person name="Chalopin D."/>
            <person name="Juanchich A."/>
            <person name="Bernard M."/>
            <person name="Noel B."/>
            <person name="Bento P."/>
            <person name="Da Silva C."/>
            <person name="Labadie K."/>
            <person name="Alberti A."/>
            <person name="Aury J.M."/>
            <person name="Louis A."/>
            <person name="Dehais P."/>
            <person name="Bardou P."/>
            <person name="Montfort J."/>
            <person name="Klopp C."/>
            <person name="Cabau C."/>
            <person name="Gaspin C."/>
            <person name="Thorgaard G.H."/>
            <person name="Boussaha M."/>
            <person name="Quillet E."/>
            <person name="Guyomard R."/>
            <person name="Galiana D."/>
            <person name="Bobe J."/>
            <person name="Volff J.N."/>
            <person name="Genet C."/>
            <person name="Wincker P."/>
            <person name="Jaillon O."/>
            <person name="Roest Crollius H."/>
            <person name="Guiguen Y."/>
        </authorList>
    </citation>
    <scope>NUCLEOTIDE SEQUENCE [LARGE SCALE GENOMIC DNA]</scope>
</reference>
<gene>
    <name evidence="3" type="ORF">GSONMT00046342001</name>
</gene>
<dbReference type="GO" id="GO:0016020">
    <property type="term" value="C:membrane"/>
    <property type="evidence" value="ECO:0007669"/>
    <property type="project" value="InterPro"/>
</dbReference>
<dbReference type="AlphaFoldDB" id="A0A060WQ96"/>
<feature type="transmembrane region" description="Helical" evidence="1">
    <location>
        <begin position="53"/>
        <end position="72"/>
    </location>
</feature>
<keyword evidence="1" id="KW-1133">Transmembrane helix</keyword>
<name>A0A060WQ96_ONCMY</name>
<feature type="domain" description="Piezo TM1-24" evidence="2">
    <location>
        <begin position="36"/>
        <end position="146"/>
    </location>
</feature>
<keyword evidence="1" id="KW-0812">Transmembrane</keyword>
<dbReference type="Pfam" id="PF24871">
    <property type="entry name" value="Piezo_TM1-24"/>
    <property type="match status" value="1"/>
</dbReference>
<feature type="transmembrane region" description="Helical" evidence="1">
    <location>
        <begin position="84"/>
        <end position="103"/>
    </location>
</feature>
<proteinExistence type="predicted"/>
<dbReference type="GO" id="GO:0008381">
    <property type="term" value="F:mechanosensitive monoatomic ion channel activity"/>
    <property type="evidence" value="ECO:0007669"/>
    <property type="project" value="InterPro"/>
</dbReference>
<dbReference type="InterPro" id="IPR027272">
    <property type="entry name" value="Piezo"/>
</dbReference>